<proteinExistence type="predicted"/>
<dbReference type="EMBL" id="WJQU01000001">
    <property type="protein sequence ID" value="KAJ6645252.1"/>
    <property type="molecule type" value="Genomic_DNA"/>
</dbReference>
<organism evidence="2 3">
    <name type="scientific">Pseudolycoriella hygida</name>
    <dbReference type="NCBI Taxonomy" id="35572"/>
    <lineage>
        <taxon>Eukaryota</taxon>
        <taxon>Metazoa</taxon>
        <taxon>Ecdysozoa</taxon>
        <taxon>Arthropoda</taxon>
        <taxon>Hexapoda</taxon>
        <taxon>Insecta</taxon>
        <taxon>Pterygota</taxon>
        <taxon>Neoptera</taxon>
        <taxon>Endopterygota</taxon>
        <taxon>Diptera</taxon>
        <taxon>Nematocera</taxon>
        <taxon>Sciaroidea</taxon>
        <taxon>Sciaridae</taxon>
        <taxon>Pseudolycoriella</taxon>
    </lineage>
</organism>
<evidence type="ECO:0000313" key="3">
    <source>
        <dbReference type="Proteomes" id="UP001151699"/>
    </source>
</evidence>
<feature type="domain" description="Ig-like" evidence="1">
    <location>
        <begin position="121"/>
        <end position="169"/>
    </location>
</feature>
<dbReference type="Pfam" id="PF07686">
    <property type="entry name" value="V-set"/>
    <property type="match status" value="1"/>
</dbReference>
<dbReference type="InterPro" id="IPR013783">
    <property type="entry name" value="Ig-like_fold"/>
</dbReference>
<dbReference type="PANTHER" id="PTHR23278:SF2">
    <property type="entry name" value="SIDESTEP V, ISOFORM B"/>
    <property type="match status" value="1"/>
</dbReference>
<dbReference type="OrthoDB" id="6431884at2759"/>
<protein>
    <submittedName>
        <fullName evidence="2">Hemicentin-1</fullName>
    </submittedName>
</protein>
<reference evidence="2" key="1">
    <citation type="submission" date="2022-07" db="EMBL/GenBank/DDBJ databases">
        <authorList>
            <person name="Trinca V."/>
            <person name="Uliana J.V.C."/>
            <person name="Torres T.T."/>
            <person name="Ward R.J."/>
            <person name="Monesi N."/>
        </authorList>
    </citation>
    <scope>NUCLEOTIDE SEQUENCE</scope>
    <source>
        <strain evidence="2">HSMRA1968</strain>
        <tissue evidence="2">Whole embryos</tissue>
    </source>
</reference>
<gene>
    <name evidence="2" type="primary">HMCN1_1</name>
    <name evidence="2" type="ORF">Bhyg_00456</name>
</gene>
<dbReference type="InterPro" id="IPR013106">
    <property type="entry name" value="Ig_V-set"/>
</dbReference>
<dbReference type="PROSITE" id="PS50835">
    <property type="entry name" value="IG_LIKE"/>
    <property type="match status" value="2"/>
</dbReference>
<dbReference type="InterPro" id="IPR036179">
    <property type="entry name" value="Ig-like_dom_sf"/>
</dbReference>
<dbReference type="AlphaFoldDB" id="A0A9Q0N8H2"/>
<sequence>MTSPLSEVQTAVGLEVSLPCDLIPASATLIQDKVTLVIWYKEGNLKPIYTFDARGKTLQQAVHWADHEVLKSKAHFYYDSHPPALRIRQTRRDDAGLYRCRVDFQKSPTRNWRINLTVLVPPTELIILDNQGATVTENTIGPYREGVSINVTCMSSGGIPPPRVSWWKEHALLDDSFEILPDGSVKNVLHLPKLQRRDLHNILPSPFVDTK</sequence>
<evidence type="ECO:0000259" key="1">
    <source>
        <dbReference type="PROSITE" id="PS50835"/>
    </source>
</evidence>
<keyword evidence="3" id="KW-1185">Reference proteome</keyword>
<comment type="caution">
    <text evidence="2">The sequence shown here is derived from an EMBL/GenBank/DDBJ whole genome shotgun (WGS) entry which is preliminary data.</text>
</comment>
<dbReference type="InterPro" id="IPR003599">
    <property type="entry name" value="Ig_sub"/>
</dbReference>
<accession>A0A9Q0N8H2</accession>
<dbReference type="SMART" id="SM00409">
    <property type="entry name" value="IG"/>
    <property type="match status" value="1"/>
</dbReference>
<name>A0A9Q0N8H2_9DIPT</name>
<evidence type="ECO:0000313" key="2">
    <source>
        <dbReference type="EMBL" id="KAJ6645252.1"/>
    </source>
</evidence>
<dbReference type="PANTHER" id="PTHR23278">
    <property type="entry name" value="SIDESTEP PROTEIN"/>
    <property type="match status" value="1"/>
</dbReference>
<dbReference type="Proteomes" id="UP001151699">
    <property type="component" value="Chromosome A"/>
</dbReference>
<dbReference type="SUPFAM" id="SSF48726">
    <property type="entry name" value="Immunoglobulin"/>
    <property type="match status" value="2"/>
</dbReference>
<dbReference type="InterPro" id="IPR007110">
    <property type="entry name" value="Ig-like_dom"/>
</dbReference>
<dbReference type="Gene3D" id="2.60.40.10">
    <property type="entry name" value="Immunoglobulins"/>
    <property type="match status" value="2"/>
</dbReference>
<feature type="domain" description="Ig-like" evidence="1">
    <location>
        <begin position="1"/>
        <end position="117"/>
    </location>
</feature>